<protein>
    <submittedName>
        <fullName evidence="1">Uncharacterized protein</fullName>
    </submittedName>
</protein>
<evidence type="ECO:0000313" key="1">
    <source>
        <dbReference type="EMBL" id="SVD31505.1"/>
    </source>
</evidence>
<organism evidence="1">
    <name type="scientific">marine metagenome</name>
    <dbReference type="NCBI Taxonomy" id="408172"/>
    <lineage>
        <taxon>unclassified sequences</taxon>
        <taxon>metagenomes</taxon>
        <taxon>ecological metagenomes</taxon>
    </lineage>
</organism>
<sequence length="45" mass="5095">MKSRYLIILSYTFVLLFWACADSFKETEIKLVLTGSVHGQLDPCG</sequence>
<name>A0A382UCC8_9ZZZZ</name>
<dbReference type="EMBL" id="UINC01142891">
    <property type="protein sequence ID" value="SVD31505.1"/>
    <property type="molecule type" value="Genomic_DNA"/>
</dbReference>
<reference evidence="1" key="1">
    <citation type="submission" date="2018-05" db="EMBL/GenBank/DDBJ databases">
        <authorList>
            <person name="Lanie J.A."/>
            <person name="Ng W.-L."/>
            <person name="Kazmierczak K.M."/>
            <person name="Andrzejewski T.M."/>
            <person name="Davidsen T.M."/>
            <person name="Wayne K.J."/>
            <person name="Tettelin H."/>
            <person name="Glass J.I."/>
            <person name="Rusch D."/>
            <person name="Podicherti R."/>
            <person name="Tsui H.-C.T."/>
            <person name="Winkler M.E."/>
        </authorList>
    </citation>
    <scope>NUCLEOTIDE SEQUENCE</scope>
</reference>
<accession>A0A382UCC8</accession>
<gene>
    <name evidence="1" type="ORF">METZ01_LOCUS384359</name>
</gene>
<proteinExistence type="predicted"/>
<dbReference type="AlphaFoldDB" id="A0A382UCC8"/>